<dbReference type="PRINTS" id="PR00120">
    <property type="entry name" value="HATPASE"/>
</dbReference>
<dbReference type="Proteomes" id="UP001600109">
    <property type="component" value="Unassembled WGS sequence"/>
</dbReference>
<evidence type="ECO:0000313" key="8">
    <source>
        <dbReference type="EMBL" id="MFE3866634.1"/>
    </source>
</evidence>
<keyword evidence="4 6" id="KW-1133">Transmembrane helix</keyword>
<name>A0ABW6HRK1_9FLAO</name>
<keyword evidence="9" id="KW-1185">Reference proteome</keyword>
<comment type="subcellular location">
    <subcellularLocation>
        <location evidence="1">Cell membrane</location>
        <topology evidence="1">Multi-pass membrane protein</topology>
    </subcellularLocation>
</comment>
<dbReference type="SUPFAM" id="SSF56784">
    <property type="entry name" value="HAD-like"/>
    <property type="match status" value="1"/>
</dbReference>
<dbReference type="PANTHER" id="PTHR43294:SF21">
    <property type="entry name" value="CATION TRANSPORTING ATPASE"/>
    <property type="match status" value="1"/>
</dbReference>
<gene>
    <name evidence="8" type="ORF">ACFX5E_00935</name>
</gene>
<evidence type="ECO:0000313" key="9">
    <source>
        <dbReference type="Proteomes" id="UP001600109"/>
    </source>
</evidence>
<feature type="transmembrane region" description="Helical" evidence="6">
    <location>
        <begin position="278"/>
        <end position="301"/>
    </location>
</feature>
<dbReference type="InterPro" id="IPR023299">
    <property type="entry name" value="ATPase_P-typ_cyto_dom_N"/>
</dbReference>
<dbReference type="Pfam" id="PF00689">
    <property type="entry name" value="Cation_ATPase_C"/>
    <property type="match status" value="1"/>
</dbReference>
<sequence length="409" mass="45422">MKAEIESKANEMAEKGYRVLGYAVKTLPYLPDQFNPDEIEASLTFIGFAGMIDPPRKEAKQAVLECKEAGIIPIMITGDHKLTAKAIAEKLGIISSKEDLVLTGPEMSKLTPQEFIEIVEHIRVYARVNPEQKLNIVNALQSKNHFVAMTGDGVNDAPALKNADIGIAMGINGTEVSKEASDMILLDDNFATIVVAVKHRRKIFDNILKFIKYIMTGNSGEIWVILLAPFFGLPIPLMSINILWINLVTDGLPGLALASKPAEANIMKRLPRNPKENIFSGGMAIHILWVGFLMTIVTLGMQAWAIHNQKSHWQTMAFTVLCFSQLGHVMATRSDWKSIFKVGIFSNKPMLGAIAITVSLQLMIIYLPFLNLVFKTQPLTYIELAITLAVSSIVFWAVEMEKWIKTLLK</sequence>
<dbReference type="Pfam" id="PF00702">
    <property type="entry name" value="Hydrolase"/>
    <property type="match status" value="1"/>
</dbReference>
<comment type="caution">
    <text evidence="8">The sequence shown here is derived from an EMBL/GenBank/DDBJ whole genome shotgun (WGS) entry which is preliminary data.</text>
</comment>
<dbReference type="PRINTS" id="PR00119">
    <property type="entry name" value="CATATPASE"/>
</dbReference>
<feature type="domain" description="Cation-transporting P-type ATPase C-terminal" evidence="7">
    <location>
        <begin position="234"/>
        <end position="404"/>
    </location>
</feature>
<organism evidence="8 9">
    <name type="scientific">Flavobacterium xylosi</name>
    <dbReference type="NCBI Taxonomy" id="3230415"/>
    <lineage>
        <taxon>Bacteria</taxon>
        <taxon>Pseudomonadati</taxon>
        <taxon>Bacteroidota</taxon>
        <taxon>Flavobacteriia</taxon>
        <taxon>Flavobacteriales</taxon>
        <taxon>Flavobacteriaceae</taxon>
        <taxon>Flavobacterium</taxon>
    </lineage>
</organism>
<evidence type="ECO:0000259" key="7">
    <source>
        <dbReference type="Pfam" id="PF00689"/>
    </source>
</evidence>
<protein>
    <submittedName>
        <fullName evidence="8">Cation-translocating P-type ATPase</fullName>
    </submittedName>
</protein>
<evidence type="ECO:0000256" key="5">
    <source>
        <dbReference type="ARBA" id="ARBA00023136"/>
    </source>
</evidence>
<dbReference type="InterPro" id="IPR006068">
    <property type="entry name" value="ATPase_P-typ_cation-transptr_C"/>
</dbReference>
<dbReference type="InterPro" id="IPR023214">
    <property type="entry name" value="HAD_sf"/>
</dbReference>
<dbReference type="InterPro" id="IPR050510">
    <property type="entry name" value="Cation_transp_ATPase_P-type"/>
</dbReference>
<dbReference type="EMBL" id="JBHZPZ010000001">
    <property type="protein sequence ID" value="MFE3866634.1"/>
    <property type="molecule type" value="Genomic_DNA"/>
</dbReference>
<keyword evidence="3 6" id="KW-0812">Transmembrane</keyword>
<evidence type="ECO:0000256" key="6">
    <source>
        <dbReference type="SAM" id="Phobius"/>
    </source>
</evidence>
<evidence type="ECO:0000256" key="1">
    <source>
        <dbReference type="ARBA" id="ARBA00004651"/>
    </source>
</evidence>
<dbReference type="Gene3D" id="3.40.1110.10">
    <property type="entry name" value="Calcium-transporting ATPase, cytoplasmic domain N"/>
    <property type="match status" value="1"/>
</dbReference>
<feature type="transmembrane region" description="Helical" evidence="6">
    <location>
        <begin position="380"/>
        <end position="398"/>
    </location>
</feature>
<dbReference type="RefSeq" id="WP_379853288.1">
    <property type="nucleotide sequence ID" value="NZ_JBHZPZ010000001.1"/>
</dbReference>
<dbReference type="Gene3D" id="3.40.50.1000">
    <property type="entry name" value="HAD superfamily/HAD-like"/>
    <property type="match status" value="1"/>
</dbReference>
<evidence type="ECO:0000256" key="2">
    <source>
        <dbReference type="ARBA" id="ARBA00022475"/>
    </source>
</evidence>
<dbReference type="InterPro" id="IPR023298">
    <property type="entry name" value="ATPase_P-typ_TM_dom_sf"/>
</dbReference>
<accession>A0ABW6HRK1</accession>
<keyword evidence="2" id="KW-1003">Cell membrane</keyword>
<feature type="transmembrane region" description="Helical" evidence="6">
    <location>
        <begin position="351"/>
        <end position="374"/>
    </location>
</feature>
<evidence type="ECO:0000256" key="3">
    <source>
        <dbReference type="ARBA" id="ARBA00022692"/>
    </source>
</evidence>
<dbReference type="Gene3D" id="1.20.1110.10">
    <property type="entry name" value="Calcium-transporting ATPase, transmembrane domain"/>
    <property type="match status" value="1"/>
</dbReference>
<reference evidence="8 9" key="1">
    <citation type="submission" date="2024-06" db="EMBL/GenBank/DDBJ databases">
        <title>Flavobacterium spp. isolated from glacier.</title>
        <authorList>
            <person name="Han D."/>
        </authorList>
    </citation>
    <scope>NUCLEOTIDE SEQUENCE [LARGE SCALE GENOMIC DNA]</scope>
    <source>
        <strain evidence="8 9">LS2P90</strain>
    </source>
</reference>
<dbReference type="NCBIfam" id="TIGR01494">
    <property type="entry name" value="ATPase_P-type"/>
    <property type="match status" value="1"/>
</dbReference>
<feature type="transmembrane region" description="Helical" evidence="6">
    <location>
        <begin position="313"/>
        <end position="331"/>
    </location>
</feature>
<keyword evidence="5 6" id="KW-0472">Membrane</keyword>
<evidence type="ECO:0000256" key="4">
    <source>
        <dbReference type="ARBA" id="ARBA00022989"/>
    </source>
</evidence>
<dbReference type="InterPro" id="IPR001757">
    <property type="entry name" value="P_typ_ATPase"/>
</dbReference>
<dbReference type="PANTHER" id="PTHR43294">
    <property type="entry name" value="SODIUM/POTASSIUM-TRANSPORTING ATPASE SUBUNIT ALPHA"/>
    <property type="match status" value="1"/>
</dbReference>
<proteinExistence type="predicted"/>
<dbReference type="SUPFAM" id="SSF81665">
    <property type="entry name" value="Calcium ATPase, transmembrane domain M"/>
    <property type="match status" value="1"/>
</dbReference>
<dbReference type="InterPro" id="IPR036412">
    <property type="entry name" value="HAD-like_sf"/>
</dbReference>